<evidence type="ECO:0000313" key="2">
    <source>
        <dbReference type="EMBL" id="GAA1758270.1"/>
    </source>
</evidence>
<feature type="region of interest" description="Disordered" evidence="1">
    <location>
        <begin position="20"/>
        <end position="85"/>
    </location>
</feature>
<accession>A0ABP4WQG6</accession>
<dbReference type="EMBL" id="BAAAPN010000044">
    <property type="protein sequence ID" value="GAA1758270.1"/>
    <property type="molecule type" value="Genomic_DNA"/>
</dbReference>
<evidence type="ECO:0008006" key="4">
    <source>
        <dbReference type="Google" id="ProtNLM"/>
    </source>
</evidence>
<organism evidence="2 3">
    <name type="scientific">Nostocoides vanveenii</name>
    <dbReference type="NCBI Taxonomy" id="330835"/>
    <lineage>
        <taxon>Bacteria</taxon>
        <taxon>Bacillati</taxon>
        <taxon>Actinomycetota</taxon>
        <taxon>Actinomycetes</taxon>
        <taxon>Micrococcales</taxon>
        <taxon>Intrasporangiaceae</taxon>
        <taxon>Nostocoides</taxon>
    </lineage>
</organism>
<dbReference type="RefSeq" id="WP_344064867.1">
    <property type="nucleotide sequence ID" value="NZ_BAAAPN010000044.1"/>
</dbReference>
<keyword evidence="3" id="KW-1185">Reference proteome</keyword>
<evidence type="ECO:0000256" key="1">
    <source>
        <dbReference type="SAM" id="MobiDB-lite"/>
    </source>
</evidence>
<gene>
    <name evidence="2" type="ORF">GCM10009810_17300</name>
</gene>
<feature type="compositionally biased region" description="Low complexity" evidence="1">
    <location>
        <begin position="24"/>
        <end position="49"/>
    </location>
</feature>
<name>A0ABP4WQG6_9MICO</name>
<dbReference type="SUPFAM" id="SSF50118">
    <property type="entry name" value="Cell growth inhibitor/plasmid maintenance toxic component"/>
    <property type="match status" value="1"/>
</dbReference>
<evidence type="ECO:0000313" key="3">
    <source>
        <dbReference type="Proteomes" id="UP001501475"/>
    </source>
</evidence>
<dbReference type="Proteomes" id="UP001501475">
    <property type="component" value="Unassembled WGS sequence"/>
</dbReference>
<reference evidence="3" key="1">
    <citation type="journal article" date="2019" name="Int. J. Syst. Evol. Microbiol.">
        <title>The Global Catalogue of Microorganisms (GCM) 10K type strain sequencing project: providing services to taxonomists for standard genome sequencing and annotation.</title>
        <authorList>
            <consortium name="The Broad Institute Genomics Platform"/>
            <consortium name="The Broad Institute Genome Sequencing Center for Infectious Disease"/>
            <person name="Wu L."/>
            <person name="Ma J."/>
        </authorList>
    </citation>
    <scope>NUCLEOTIDE SEQUENCE [LARGE SCALE GENOMIC DNA]</scope>
    <source>
        <strain evidence="3">JCM 15591</strain>
    </source>
</reference>
<dbReference type="Pfam" id="PF02452">
    <property type="entry name" value="PemK_toxin"/>
    <property type="match status" value="1"/>
</dbReference>
<proteinExistence type="predicted"/>
<dbReference type="InterPro" id="IPR003477">
    <property type="entry name" value="PemK-like"/>
</dbReference>
<protein>
    <recommendedName>
        <fullName evidence="4">Growth inhibitor PemK</fullName>
    </recommendedName>
</protein>
<sequence length="201" mass="20984">MADRGSLASLVDRLLARLTHRAGESAAARPGRRAGGPARVGARGAEAASGGAGPAGSPPSGGNAPLADFTGPLPRITYSPKPDGRPDPGEVVWAWVPFQEDPARGKDRPVLLIAWDGPWLLALPMTSKDHDRDAAHERAQGRIWVDIGSGAWDARGRASEVGVHRILRVDPSAIRREGSVLGQQPFEAVVAALAGVHGSSR</sequence>
<comment type="caution">
    <text evidence="2">The sequence shown here is derived from an EMBL/GenBank/DDBJ whole genome shotgun (WGS) entry which is preliminary data.</text>
</comment>